<evidence type="ECO:0000313" key="2">
    <source>
        <dbReference type="EMBL" id="KPQ33299.1"/>
    </source>
</evidence>
<dbReference type="AlphaFoldDB" id="A0A0P8BWN2"/>
<dbReference type="Proteomes" id="UP000050465">
    <property type="component" value="Unassembled WGS sequence"/>
</dbReference>
<comment type="caution">
    <text evidence="2">The sequence shown here is derived from an EMBL/GenBank/DDBJ whole genome shotgun (WGS) entry which is preliminary data.</text>
</comment>
<organism evidence="2 3">
    <name type="scientific">Phormidesmis priestleyi Ana</name>
    <dbReference type="NCBI Taxonomy" id="1666911"/>
    <lineage>
        <taxon>Bacteria</taxon>
        <taxon>Bacillati</taxon>
        <taxon>Cyanobacteriota</taxon>
        <taxon>Cyanophyceae</taxon>
        <taxon>Leptolyngbyales</taxon>
        <taxon>Leptolyngbyaceae</taxon>
        <taxon>Phormidesmis</taxon>
    </lineage>
</organism>
<name>A0A0P8BWN2_9CYAN</name>
<evidence type="ECO:0000256" key="1">
    <source>
        <dbReference type="SAM" id="MobiDB-lite"/>
    </source>
</evidence>
<protein>
    <submittedName>
        <fullName evidence="2">Uncharacterized protein</fullName>
    </submittedName>
</protein>
<sequence>MADAASGAAKSRIAEPRTATEDTSSLFIISHESTAVGRGLTVAAIVILAPLPHIAIAIHHSGVGLKPRTFSPQLASNAALHAVQCTAEQP</sequence>
<feature type="non-terminal residue" evidence="2">
    <location>
        <position position="90"/>
    </location>
</feature>
<gene>
    <name evidence="2" type="ORF">HLUCCA11_18880</name>
</gene>
<reference evidence="2 3" key="1">
    <citation type="submission" date="2015-09" db="EMBL/GenBank/DDBJ databases">
        <title>Identification and resolution of microdiversity through metagenomic sequencing of parallel consortia.</title>
        <authorList>
            <person name="Nelson W.C."/>
            <person name="Romine M.F."/>
            <person name="Lindemann S.R."/>
        </authorList>
    </citation>
    <scope>NUCLEOTIDE SEQUENCE [LARGE SCALE GENOMIC DNA]</scope>
    <source>
        <strain evidence="2">Ana</strain>
    </source>
</reference>
<proteinExistence type="predicted"/>
<feature type="region of interest" description="Disordered" evidence="1">
    <location>
        <begin position="1"/>
        <end position="21"/>
    </location>
</feature>
<evidence type="ECO:0000313" key="3">
    <source>
        <dbReference type="Proteomes" id="UP000050465"/>
    </source>
</evidence>
<dbReference type="EMBL" id="LJZR01000034">
    <property type="protein sequence ID" value="KPQ33299.1"/>
    <property type="molecule type" value="Genomic_DNA"/>
</dbReference>
<accession>A0A0P8BWN2</accession>